<organism evidence="4 5">
    <name type="scientific">Microbulbifer yueqingensis</name>
    <dbReference type="NCBI Taxonomy" id="658219"/>
    <lineage>
        <taxon>Bacteria</taxon>
        <taxon>Pseudomonadati</taxon>
        <taxon>Pseudomonadota</taxon>
        <taxon>Gammaproteobacteria</taxon>
        <taxon>Cellvibrionales</taxon>
        <taxon>Microbulbiferaceae</taxon>
        <taxon>Microbulbifer</taxon>
    </lineage>
</organism>
<evidence type="ECO:0000256" key="1">
    <source>
        <dbReference type="ARBA" id="ARBA00022729"/>
    </source>
</evidence>
<evidence type="ECO:0000313" key="4">
    <source>
        <dbReference type="EMBL" id="SDJ67243.1"/>
    </source>
</evidence>
<accession>A0A1G8VMM5</accession>
<dbReference type="EMBL" id="FNFH01000001">
    <property type="protein sequence ID" value="SDJ67243.1"/>
    <property type="molecule type" value="Genomic_DNA"/>
</dbReference>
<evidence type="ECO:0000313" key="5">
    <source>
        <dbReference type="Proteomes" id="UP000199305"/>
    </source>
</evidence>
<name>A0A1G8VMM5_9GAMM</name>
<keyword evidence="1" id="KW-0732">Signal</keyword>
<dbReference type="Pfam" id="PF16967">
    <property type="entry name" value="TcfC"/>
    <property type="match status" value="1"/>
</dbReference>
<reference evidence="5" key="1">
    <citation type="submission" date="2016-10" db="EMBL/GenBank/DDBJ databases">
        <authorList>
            <person name="Varghese N."/>
            <person name="Submissions S."/>
        </authorList>
    </citation>
    <scope>NUCLEOTIDE SEQUENCE [LARGE SCALE GENOMIC DNA]</scope>
    <source>
        <strain evidence="5">CGMCC 1.10658</strain>
    </source>
</reference>
<dbReference type="PROSITE" id="PS51257">
    <property type="entry name" value="PROKAR_LIPOPROTEIN"/>
    <property type="match status" value="1"/>
</dbReference>
<dbReference type="AlphaFoldDB" id="A0A1G8VMM5"/>
<feature type="domain" description="Pilus assembly protein E-set like" evidence="3">
    <location>
        <begin position="273"/>
        <end position="327"/>
    </location>
</feature>
<dbReference type="InterPro" id="IPR032636">
    <property type="entry name" value="Pilus_assem_E-set-like_dom"/>
</dbReference>
<dbReference type="InterPro" id="IPR031917">
    <property type="entry name" value="Pilus_assem_C"/>
</dbReference>
<proteinExistence type="predicted"/>
<dbReference type="Pfam" id="PF15976">
    <property type="entry name" value="CooC_C"/>
    <property type="match status" value="1"/>
</dbReference>
<evidence type="ECO:0000259" key="3">
    <source>
        <dbReference type="Pfam" id="PF16967"/>
    </source>
</evidence>
<dbReference type="OrthoDB" id="6187408at2"/>
<sequence>MKRAAASIVIALGFSGLGCIPLKGYGATSAAFTLETAAPPGFDELTAPQPLVADLYYGNRSLGSVQVTVSPQSVHFSDPQGVLQLLPPTLNPDVVLLALIGELPRNSHHVCRIQQQRDCGVLQPETVGVIYDASRFRIDLFIAPALLPQQAAIEDPYLPDASSDFSFAQNITGSWSGVRSENGPDAQSASLFGQSILSFGASGLHSQWSAGDGGESQVYQLHWSRDYRGKAYSAGLIQPQLSFSSFSAAPYFYGLEYRSSNNSRVDSSYQQGAPLEVNMPVRGRVELHRDNRLLHSELLEAGNQMLDTSTLPGGAYELEIRTFDESGRPLAQYTEFFAKDSFLPAPGEWRWSLQAGKPARLGADTLLPDQADGYFAQAGVARRVFDNTGFFANTATTGQQHLLELGGRWISEHVELSPSLLQASDGRSGYRLNALMRSPWFSLSLTEAHLDAPATAEASNTYSLLGRGFHQRSASMNTTLAGGQLALRYSERDRGVGLSSPEFNLDEFGTAGDRLTTLEYRRNVFRNRHWLGEVTLAHSDADGQQLTSATFEFRRRSTHWHHSARLRNDMDDAGEQVLRAGMDSSWNDRDRWALEVDQQLSAETAEDEYYLGSNTRIAGHRGFLASTLGYLAGENDSAFNYLGSFSTNLMTDGEEFAWGGERPYDSAVLVSIDGSEEQDFEILVNGARRGYAKGGARSLINLPAFDSYQVTLRPLQDGFYDYREQGETVTLYPGNVARTQYEIHPLILAVGRIVRDGQPVAEARISIGNFTAVTDDMGVFQMEMRADPQSLSFPPVRWNGCKVAIPEQSSGEHWVNLGVINLSQAQCTKEGPGNAAD</sequence>
<dbReference type="STRING" id="658219.SAMN05216212_0641"/>
<keyword evidence="5" id="KW-1185">Reference proteome</keyword>
<gene>
    <name evidence="4" type="ORF">SAMN05216212_0641</name>
</gene>
<feature type="domain" description="Pilus assembly protein C-terminal" evidence="2">
    <location>
        <begin position="731"/>
        <end position="820"/>
    </location>
</feature>
<evidence type="ECO:0000259" key="2">
    <source>
        <dbReference type="Pfam" id="PF15976"/>
    </source>
</evidence>
<protein>
    <submittedName>
        <fullName evidence="4">Outer membrane usher protein FimD/PapC</fullName>
    </submittedName>
</protein>
<dbReference type="Proteomes" id="UP000199305">
    <property type="component" value="Unassembled WGS sequence"/>
</dbReference>